<reference evidence="4" key="1">
    <citation type="journal article" date="2016" name="Nat. Commun.">
        <title>The Gonium pectorale genome demonstrates co-option of cell cycle regulation during the evolution of multicellularity.</title>
        <authorList>
            <person name="Hanschen E.R."/>
            <person name="Marriage T.N."/>
            <person name="Ferris P.J."/>
            <person name="Hamaji T."/>
            <person name="Toyoda A."/>
            <person name="Fujiyama A."/>
            <person name="Neme R."/>
            <person name="Noguchi H."/>
            <person name="Minakuchi Y."/>
            <person name="Suzuki M."/>
            <person name="Kawai-Toyooka H."/>
            <person name="Smith D.R."/>
            <person name="Sparks H."/>
            <person name="Anderson J."/>
            <person name="Bakaric R."/>
            <person name="Luria V."/>
            <person name="Karger A."/>
            <person name="Kirschner M.W."/>
            <person name="Durand P.M."/>
            <person name="Michod R.E."/>
            <person name="Nozaki H."/>
            <person name="Olson B.J."/>
        </authorList>
    </citation>
    <scope>NUCLEOTIDE SEQUENCE [LARGE SCALE GENOMIC DNA]</scope>
    <source>
        <strain evidence="4">NIES-2863</strain>
    </source>
</reference>
<dbReference type="InterPro" id="IPR032675">
    <property type="entry name" value="LRR_dom_sf"/>
</dbReference>
<comment type="subcellular location">
    <subcellularLocation>
        <location evidence="1">Cytoplasm</location>
        <location evidence="1">Cytoskeleton</location>
        <location evidence="1">Cilium axoneme</location>
    </subcellularLocation>
</comment>
<dbReference type="AlphaFoldDB" id="A0A150FX51"/>
<proteinExistence type="predicted"/>
<dbReference type="OrthoDB" id="544601at2759"/>
<evidence type="ECO:0000313" key="3">
    <source>
        <dbReference type="EMBL" id="KXZ42157.1"/>
    </source>
</evidence>
<accession>A0A150FX51</accession>
<dbReference type="PANTHER" id="PTHR13318">
    <property type="entry name" value="PARTNER OF PAIRED, ISOFORM B-RELATED"/>
    <property type="match status" value="1"/>
</dbReference>
<gene>
    <name evidence="3" type="ORF">GPECTOR_194g325</name>
</gene>
<evidence type="ECO:0000256" key="1">
    <source>
        <dbReference type="ARBA" id="ARBA00004430"/>
    </source>
</evidence>
<dbReference type="Proteomes" id="UP000075714">
    <property type="component" value="Unassembled WGS sequence"/>
</dbReference>
<feature type="region of interest" description="Disordered" evidence="2">
    <location>
        <begin position="366"/>
        <end position="388"/>
    </location>
</feature>
<name>A0A150FX51_GONPE</name>
<organism evidence="3 4">
    <name type="scientific">Gonium pectorale</name>
    <name type="common">Green alga</name>
    <dbReference type="NCBI Taxonomy" id="33097"/>
    <lineage>
        <taxon>Eukaryota</taxon>
        <taxon>Viridiplantae</taxon>
        <taxon>Chlorophyta</taxon>
        <taxon>core chlorophytes</taxon>
        <taxon>Chlorophyceae</taxon>
        <taxon>CS clade</taxon>
        <taxon>Chlamydomonadales</taxon>
        <taxon>Volvocaceae</taxon>
        <taxon>Gonium</taxon>
    </lineage>
</organism>
<dbReference type="EMBL" id="LSYV01000193">
    <property type="protein sequence ID" value="KXZ42157.1"/>
    <property type="molecule type" value="Genomic_DNA"/>
</dbReference>
<evidence type="ECO:0000256" key="2">
    <source>
        <dbReference type="SAM" id="MobiDB-lite"/>
    </source>
</evidence>
<dbReference type="GO" id="GO:0019005">
    <property type="term" value="C:SCF ubiquitin ligase complex"/>
    <property type="evidence" value="ECO:0007669"/>
    <property type="project" value="TreeGrafter"/>
</dbReference>
<evidence type="ECO:0000313" key="4">
    <source>
        <dbReference type="Proteomes" id="UP000075714"/>
    </source>
</evidence>
<dbReference type="Gene3D" id="3.80.10.10">
    <property type="entry name" value="Ribonuclease Inhibitor"/>
    <property type="match status" value="1"/>
</dbReference>
<dbReference type="GO" id="GO:0005930">
    <property type="term" value="C:axoneme"/>
    <property type="evidence" value="ECO:0007669"/>
    <property type="project" value="UniProtKB-SubCell"/>
</dbReference>
<dbReference type="SUPFAM" id="SSF81383">
    <property type="entry name" value="F-box domain"/>
    <property type="match status" value="1"/>
</dbReference>
<keyword evidence="4" id="KW-1185">Reference proteome</keyword>
<dbReference type="InterPro" id="IPR036047">
    <property type="entry name" value="F-box-like_dom_sf"/>
</dbReference>
<feature type="region of interest" description="Disordered" evidence="2">
    <location>
        <begin position="675"/>
        <end position="711"/>
    </location>
</feature>
<protein>
    <recommendedName>
        <fullName evidence="5">F-box domain-containing protein</fullName>
    </recommendedName>
</protein>
<comment type="caution">
    <text evidence="3">The sequence shown here is derived from an EMBL/GenBank/DDBJ whole genome shotgun (WGS) entry which is preliminary data.</text>
</comment>
<feature type="region of interest" description="Disordered" evidence="2">
    <location>
        <begin position="722"/>
        <end position="741"/>
    </location>
</feature>
<sequence>MLLGPLVIARVGSSQEPAAKRCAGSEDWTSLPDGAVLLVAQALPAADRPRCRLVCRGWAAAAGAAVEGLEISLSPSPRAAQHQLATAYRRFPSCTRLSVRFPNFLLAAASGDSGRAAGVSQAPPPPQGHPVPLLGTAGAVGPAAGSAGHRRGVGGGGGFVGATAGGCFAGLTHLKLALRAAGVRTLPIDVHFRLPRLRVLELRGVAPAPALAAAAAPAAGRAAAAGAGAHRDAGGSAAGEGLRLGLTGFPCLEELTLGGLLSDKVLLEVSQVTTLRVLTLEGRAHLERSEFVYLAALRRLSALSRLEQLSILGPLVACLAADGTPNPRLDAAAALGSLACLSALTTLRLSSAPAVAAPVAAPASGAGTAHQPAAAAEEEEEEEKEPAQRHVPCSFQALPLAGFGGLQELALQEPGRLPEAVWAELAEMRGGFGSLGGGGGGRAGGGGGGLRSLSLSAASSGIVDELPKSLLGLTRLHVSGVHLDSLALLTRMRALADLSLTVPAEGCDAARRHNVALLAPLASLTRLELRSAAGDGADGAAASGAGPRAPAEDAAAGGYGRAAAAAGRGGAGGRRLGGGVCGEQLLLNDARLQVLARGCRQLAVLSFRGTVQLSELAAGAAAAARALSALTRLTVLDLYNDSDAPCAVQLGLLPRSLEQLSLYYVSLGLPPQPPAGAGASASASGSGASRSSYGYGGREPAAQPPQREAASAAGLRGILGGGAGAAPPPSAQRSAGGGGGGMRALALARPAAGASGQPATGDPAAAAVTGAGDSSLGLLPRCRVLHLDYCRGAPVGRVLAALGGGAVEELRLLQQQAAALSGADAAAVAALPRLRKLQLSCHIGALPDFTLATMLSRPPPDGSVAGASARRTAAAAAAAAASEPLPLSSLSLRLPATPLSLAALRAVGCLTDLRSLFLDAPPPPHEPGLLASELKRLAGLTELTLGPVYGRGCCRYPAVLAALGQLQADLLNCTLQQASA</sequence>
<feature type="region of interest" description="Disordered" evidence="2">
    <location>
        <begin position="115"/>
        <end position="136"/>
    </location>
</feature>
<dbReference type="Gene3D" id="1.20.1280.50">
    <property type="match status" value="1"/>
</dbReference>
<dbReference type="SUPFAM" id="SSF52047">
    <property type="entry name" value="RNI-like"/>
    <property type="match status" value="1"/>
</dbReference>
<evidence type="ECO:0008006" key="5">
    <source>
        <dbReference type="Google" id="ProtNLM"/>
    </source>
</evidence>
<feature type="compositionally biased region" description="Low complexity" evidence="2">
    <location>
        <begin position="366"/>
        <end position="375"/>
    </location>
</feature>
<dbReference type="PANTHER" id="PTHR13318:SF190">
    <property type="entry name" value="PARTNER OF PAIRED, ISOFORM B"/>
    <property type="match status" value="1"/>
</dbReference>
<dbReference type="GO" id="GO:0031146">
    <property type="term" value="P:SCF-dependent proteasomal ubiquitin-dependent protein catabolic process"/>
    <property type="evidence" value="ECO:0007669"/>
    <property type="project" value="TreeGrafter"/>
</dbReference>